<dbReference type="GO" id="GO:0006351">
    <property type="term" value="P:DNA-templated transcription"/>
    <property type="evidence" value="ECO:0007669"/>
    <property type="project" value="InterPro"/>
</dbReference>
<accession>A0A6C0D9W4</accession>
<dbReference type="EMBL" id="MN739565">
    <property type="protein sequence ID" value="QHT13307.1"/>
    <property type="molecule type" value="Genomic_DNA"/>
</dbReference>
<dbReference type="GO" id="GO:0003677">
    <property type="term" value="F:DNA binding"/>
    <property type="evidence" value="ECO:0007669"/>
    <property type="project" value="InterPro"/>
</dbReference>
<dbReference type="SUPFAM" id="SSF55287">
    <property type="entry name" value="RPB5-like RNA polymerase subunit"/>
    <property type="match status" value="1"/>
</dbReference>
<dbReference type="GO" id="GO:0003899">
    <property type="term" value="F:DNA-directed RNA polymerase activity"/>
    <property type="evidence" value="ECO:0007669"/>
    <property type="project" value="InterPro"/>
</dbReference>
<proteinExistence type="predicted"/>
<evidence type="ECO:0000313" key="2">
    <source>
        <dbReference type="EMBL" id="QHT13307.1"/>
    </source>
</evidence>
<feature type="domain" description="RNA polymerase subunit H/Rpb5 C-terminal" evidence="1">
    <location>
        <begin position="128"/>
        <end position="191"/>
    </location>
</feature>
<reference evidence="2" key="1">
    <citation type="journal article" date="2020" name="Nature">
        <title>Giant virus diversity and host interactions through global metagenomics.</title>
        <authorList>
            <person name="Schulz F."/>
            <person name="Roux S."/>
            <person name="Paez-Espino D."/>
            <person name="Jungbluth S."/>
            <person name="Walsh D.A."/>
            <person name="Denef V.J."/>
            <person name="McMahon K.D."/>
            <person name="Konstantinidis K.T."/>
            <person name="Eloe-Fadrosh E.A."/>
            <person name="Kyrpides N.C."/>
            <person name="Woyke T."/>
        </authorList>
    </citation>
    <scope>NUCLEOTIDE SEQUENCE</scope>
    <source>
        <strain evidence="2">GVMAG-M-3300023174-131</strain>
    </source>
</reference>
<dbReference type="InterPro" id="IPR035913">
    <property type="entry name" value="RPB5-like_sf"/>
</dbReference>
<evidence type="ECO:0000259" key="1">
    <source>
        <dbReference type="Pfam" id="PF01191"/>
    </source>
</evidence>
<protein>
    <recommendedName>
        <fullName evidence="1">RNA polymerase subunit H/Rpb5 C-terminal domain-containing protein</fullName>
    </recommendedName>
</protein>
<dbReference type="Gene3D" id="3.90.940.20">
    <property type="entry name" value="RPB5-like RNA polymerase subunit"/>
    <property type="match status" value="1"/>
</dbReference>
<name>A0A6C0D9W4_9ZZZZ</name>
<organism evidence="2">
    <name type="scientific">viral metagenome</name>
    <dbReference type="NCBI Taxonomy" id="1070528"/>
    <lineage>
        <taxon>unclassified sequences</taxon>
        <taxon>metagenomes</taxon>
        <taxon>organismal metagenomes</taxon>
    </lineage>
</organism>
<dbReference type="InterPro" id="IPR000783">
    <property type="entry name" value="RNA_pol_subH/Rpb5_C"/>
</dbReference>
<dbReference type="Pfam" id="PF01191">
    <property type="entry name" value="RNA_pol_Rpb5_C"/>
    <property type="match status" value="1"/>
</dbReference>
<sequence>MSINIELNSKEVNNILCLNIIKMLNRRNLIDDVDKKFSEISSDINQKSIIEFKLNDGTKCSIYPINAKLSSITQGTPIDEYLSNNLDIHKIIVIKECAKKVFKQVITDYKNSEIFFEHEMLEDIPLKAIIPSHQLLSPEEKEEVLSKFPENELSKIFDTEMMSRYYNAKVGDIFKIVRASKSGNSIFYRRVINGSLDLIFD</sequence>
<dbReference type="AlphaFoldDB" id="A0A6C0D9W4"/>